<dbReference type="Pfam" id="PF11010">
    <property type="entry name" value="DUF2848"/>
    <property type="match status" value="1"/>
</dbReference>
<dbReference type="InterPro" id="IPR036663">
    <property type="entry name" value="Fumarylacetoacetase_C_sf"/>
</dbReference>
<dbReference type="EMBL" id="VDFW01000008">
    <property type="protein sequence ID" value="TNC26507.1"/>
    <property type="molecule type" value="Genomic_DNA"/>
</dbReference>
<name>A0A5C4M6S9_9PSEU</name>
<keyword evidence="2" id="KW-1185">Reference proteome</keyword>
<gene>
    <name evidence="1" type="ORF">FG385_12200</name>
</gene>
<protein>
    <submittedName>
        <fullName evidence="1">DUF2848 domain-containing protein</fullName>
    </submittedName>
</protein>
<organism evidence="1 2">
    <name type="scientific">Amycolatopsis alkalitolerans</name>
    <dbReference type="NCBI Taxonomy" id="2547244"/>
    <lineage>
        <taxon>Bacteria</taxon>
        <taxon>Bacillati</taxon>
        <taxon>Actinomycetota</taxon>
        <taxon>Actinomycetes</taxon>
        <taxon>Pseudonocardiales</taxon>
        <taxon>Pseudonocardiaceae</taxon>
        <taxon>Amycolatopsis</taxon>
    </lineage>
</organism>
<accession>A0A5C4M6S9</accession>
<dbReference type="GO" id="GO:0003824">
    <property type="term" value="F:catalytic activity"/>
    <property type="evidence" value="ECO:0007669"/>
    <property type="project" value="InterPro"/>
</dbReference>
<proteinExistence type="predicted"/>
<evidence type="ECO:0000313" key="1">
    <source>
        <dbReference type="EMBL" id="TNC26507.1"/>
    </source>
</evidence>
<reference evidence="1 2" key="1">
    <citation type="submission" date="2019-06" db="EMBL/GenBank/DDBJ databases">
        <title>Amycolatopsis alkalitolerans sp. nov., isolated from Gastrodia elata Blume.</title>
        <authorList>
            <person name="Narsing Rao M.P."/>
            <person name="Li W.J."/>
        </authorList>
    </citation>
    <scope>NUCLEOTIDE SEQUENCE [LARGE SCALE GENOMIC DNA]</scope>
    <source>
        <strain evidence="1 2">SYSUP0005</strain>
    </source>
</reference>
<sequence length="210" mass="22093">MALTFSVTGSGERLVLDRYDLVVAGYTGRDEASVKKHIDELAAIGVAPPDSVPAFYPLDPSLATQAGEITVEGPNTSGEVEPVLIRASGKRYLTVGSDHTDRDIEVESVARSKAACPKPVGTKVVPVDDPDWDAISMTSTVDGAAYQDGLLTALRVPTDVLDLYQGGAGDLVMLCGTLPLLNGEFVAGTEWTLSMTLPGGDELAHSYSVR</sequence>
<dbReference type="AlphaFoldDB" id="A0A5C4M6S9"/>
<dbReference type="InterPro" id="IPR021269">
    <property type="entry name" value="DUF2848"/>
</dbReference>
<dbReference type="RefSeq" id="WP_139096796.1">
    <property type="nucleotide sequence ID" value="NZ_VDFW01000008.1"/>
</dbReference>
<evidence type="ECO:0000313" key="2">
    <source>
        <dbReference type="Proteomes" id="UP000305546"/>
    </source>
</evidence>
<dbReference type="OrthoDB" id="9792678at2"/>
<dbReference type="SUPFAM" id="SSF56529">
    <property type="entry name" value="FAH"/>
    <property type="match status" value="1"/>
</dbReference>
<dbReference type="Proteomes" id="UP000305546">
    <property type="component" value="Unassembled WGS sequence"/>
</dbReference>
<comment type="caution">
    <text evidence="1">The sequence shown here is derived from an EMBL/GenBank/DDBJ whole genome shotgun (WGS) entry which is preliminary data.</text>
</comment>